<proteinExistence type="predicted"/>
<dbReference type="SUPFAM" id="SSF81606">
    <property type="entry name" value="PP2C-like"/>
    <property type="match status" value="1"/>
</dbReference>
<reference evidence="3 6" key="1">
    <citation type="submission" date="2021-01" db="EMBL/GenBank/DDBJ databases">
        <title>Sequencing the genomes of 1000 actinobacteria strains.</title>
        <authorList>
            <person name="Klenk H.-P."/>
        </authorList>
    </citation>
    <scope>NUCLEOTIDE SEQUENCE [LARGE SCALE GENOMIC DNA]</scope>
    <source>
        <strain evidence="3 6">DSM 44581</strain>
    </source>
</reference>
<evidence type="ECO:0000256" key="1">
    <source>
        <dbReference type="ARBA" id="ARBA00022801"/>
    </source>
</evidence>
<organism evidence="4 5">
    <name type="scientific">Saccharothrix algeriensis</name>
    <dbReference type="NCBI Taxonomy" id="173560"/>
    <lineage>
        <taxon>Bacteria</taxon>
        <taxon>Bacillati</taxon>
        <taxon>Actinomycetota</taxon>
        <taxon>Actinomycetes</taxon>
        <taxon>Pseudonocardiales</taxon>
        <taxon>Pseudonocardiaceae</taxon>
        <taxon>Saccharothrix</taxon>
    </lineage>
</organism>
<dbReference type="EMBL" id="JAFBCL010000001">
    <property type="protein sequence ID" value="MBM7809325.1"/>
    <property type="molecule type" value="Genomic_DNA"/>
</dbReference>
<dbReference type="RefSeq" id="WP_204840444.1">
    <property type="nucleotide sequence ID" value="NZ_JAFBCL010000001.1"/>
</dbReference>
<feature type="domain" description="PPM-type phosphatase" evidence="2">
    <location>
        <begin position="297"/>
        <end position="524"/>
    </location>
</feature>
<dbReference type="InterPro" id="IPR052016">
    <property type="entry name" value="Bact_Sigma-Reg"/>
</dbReference>
<keyword evidence="6" id="KW-1185">Reference proteome</keyword>
<sequence>MVRQPGVRQDAGWAGAPYPVVSVDAAGAVRGLNAAARSLFPAAEAGGTLADACSGWLAEAHGGLAGGATGPVSGLVGDRSFEAHPVGHDDGAVTWWLVEDTDARLARAALRLERERTAVLSEVSSRLLTSLNPERCMQVTAELAAGHLADAAWVIAPGGRRDHPVTRCVRGAEAVHERLAIDPAEVAGLAEALQGFPPVPSRWIEPSSAPSWLLPDGFGEVGSIVVTPLPGHGVPAGALVLLRRTEQRAFSDDEEVFARLFAARAGAAMSAARLFAQQVSITDTLMRELLPPKLHQVDGVEFAGRYRPSLDSERVGGDFYDVHPAAERTATGAGESLVVLGDVCGKGLEAAVLTGKVRTTLHALLPMASDHRRMLTLLNNALLNTHDTRFVTVVLGSVARVGNEVRLRLTSGGHLPPLVVRTTGEVQEVPAHGTLIGVLPEIEAATAEVVLGPGDTCLLYTDGITEAVGGPLGGEMFGEERLHATLADCAGMPADAVAEHVHMVAAQWIGGGSHDDIALLAITAPRGRHLTSVGGHGRGRHTA</sequence>
<dbReference type="InterPro" id="IPR036457">
    <property type="entry name" value="PPM-type-like_dom_sf"/>
</dbReference>
<keyword evidence="1" id="KW-0378">Hydrolase</keyword>
<dbReference type="EMBL" id="CP072788">
    <property type="protein sequence ID" value="QTR03667.1"/>
    <property type="molecule type" value="Genomic_DNA"/>
</dbReference>
<dbReference type="PANTHER" id="PTHR43156:SF2">
    <property type="entry name" value="STAGE II SPORULATION PROTEIN E"/>
    <property type="match status" value="1"/>
</dbReference>
<gene>
    <name evidence="4" type="ORF">J7S33_01005</name>
    <name evidence="3" type="ORF">JOE68_000190</name>
</gene>
<evidence type="ECO:0000313" key="6">
    <source>
        <dbReference type="Proteomes" id="UP001195724"/>
    </source>
</evidence>
<dbReference type="InterPro" id="IPR001932">
    <property type="entry name" value="PPM-type_phosphatase-like_dom"/>
</dbReference>
<accession>A0A8T8HZ54</accession>
<dbReference type="AlphaFoldDB" id="A0A8T8HZ54"/>
<dbReference type="Proteomes" id="UP001195724">
    <property type="component" value="Unassembled WGS sequence"/>
</dbReference>
<evidence type="ECO:0000313" key="4">
    <source>
        <dbReference type="EMBL" id="QTR03667.1"/>
    </source>
</evidence>
<dbReference type="Pfam" id="PF07228">
    <property type="entry name" value="SpoIIE"/>
    <property type="match status" value="1"/>
</dbReference>
<dbReference type="InterPro" id="IPR029016">
    <property type="entry name" value="GAF-like_dom_sf"/>
</dbReference>
<evidence type="ECO:0000259" key="2">
    <source>
        <dbReference type="SMART" id="SM00331"/>
    </source>
</evidence>
<dbReference type="GO" id="GO:0016791">
    <property type="term" value="F:phosphatase activity"/>
    <property type="evidence" value="ECO:0007669"/>
    <property type="project" value="TreeGrafter"/>
</dbReference>
<dbReference type="SMART" id="SM00331">
    <property type="entry name" value="PP2C_SIG"/>
    <property type="match status" value="1"/>
</dbReference>
<protein>
    <submittedName>
        <fullName evidence="3">Serine phosphatase RsbU (Regulator of sigma subunit)</fullName>
    </submittedName>
    <submittedName>
        <fullName evidence="4">Serine/threonine-protein phosphatase</fullName>
    </submittedName>
</protein>
<dbReference type="SUPFAM" id="SSF55781">
    <property type="entry name" value="GAF domain-like"/>
    <property type="match status" value="1"/>
</dbReference>
<evidence type="ECO:0000313" key="5">
    <source>
        <dbReference type="Proteomes" id="UP000671828"/>
    </source>
</evidence>
<name>A0A8T8HZ54_9PSEU</name>
<reference evidence="4" key="2">
    <citation type="submission" date="2021-04" db="EMBL/GenBank/DDBJ databases">
        <title>Saccharothrix algeriensis WGS.</title>
        <authorList>
            <person name="Stuskova K."/>
            <person name="Hakalova E."/>
            <person name="Tebbal A.B."/>
            <person name="Eichmeier A."/>
        </authorList>
    </citation>
    <scope>NUCLEOTIDE SEQUENCE</scope>
    <source>
        <strain evidence="4">NRRL B-24137</strain>
    </source>
</reference>
<dbReference type="Gene3D" id="3.60.40.10">
    <property type="entry name" value="PPM-type phosphatase domain"/>
    <property type="match status" value="1"/>
</dbReference>
<dbReference type="Gene3D" id="3.30.450.40">
    <property type="match status" value="1"/>
</dbReference>
<dbReference type="PANTHER" id="PTHR43156">
    <property type="entry name" value="STAGE II SPORULATION PROTEIN E-RELATED"/>
    <property type="match status" value="1"/>
</dbReference>
<dbReference type="Proteomes" id="UP000671828">
    <property type="component" value="Chromosome"/>
</dbReference>
<evidence type="ECO:0000313" key="3">
    <source>
        <dbReference type="EMBL" id="MBM7809325.1"/>
    </source>
</evidence>